<dbReference type="GO" id="GO:0071555">
    <property type="term" value="P:cell wall organization"/>
    <property type="evidence" value="ECO:0007669"/>
    <property type="project" value="UniProtKB-KW"/>
</dbReference>
<comment type="pathway">
    <text evidence="4 20">Cell wall biogenesis; peptidoglycan biosynthesis.</text>
</comment>
<keyword evidence="23" id="KW-1185">Reference proteome</keyword>
<evidence type="ECO:0000256" key="7">
    <source>
        <dbReference type="ARBA" id="ARBA00015188"/>
    </source>
</evidence>
<dbReference type="PANTHER" id="PTHR21071">
    <property type="entry name" value="UDP-N-ACETYLENOLPYRUVOYLGLUCOSAMINE REDUCTASE"/>
    <property type="match status" value="1"/>
</dbReference>
<dbReference type="Gene3D" id="3.30.43.10">
    <property type="entry name" value="Uridine Diphospho-n-acetylenolpyruvylglucosamine Reductase, domain 2"/>
    <property type="match status" value="1"/>
</dbReference>
<dbReference type="InterPro" id="IPR036318">
    <property type="entry name" value="FAD-bd_PCMH-like_sf"/>
</dbReference>
<evidence type="ECO:0000256" key="18">
    <source>
        <dbReference type="ARBA" id="ARBA00031026"/>
    </source>
</evidence>
<dbReference type="GO" id="GO:0051301">
    <property type="term" value="P:cell division"/>
    <property type="evidence" value="ECO:0007669"/>
    <property type="project" value="UniProtKB-KW"/>
</dbReference>
<evidence type="ECO:0000313" key="23">
    <source>
        <dbReference type="Proteomes" id="UP000256774"/>
    </source>
</evidence>
<evidence type="ECO:0000256" key="17">
    <source>
        <dbReference type="ARBA" id="ARBA00023316"/>
    </source>
</evidence>
<dbReference type="AlphaFoldDB" id="A0A3E0H600"/>
<dbReference type="RefSeq" id="WP_116207930.1">
    <property type="nucleotide sequence ID" value="NZ_QUNR01000002.1"/>
</dbReference>
<dbReference type="Gene3D" id="3.90.78.10">
    <property type="entry name" value="UDP-N-acetylenolpyruvoylglucosamine reductase, C-terminal domain"/>
    <property type="match status" value="1"/>
</dbReference>
<dbReference type="GO" id="GO:0009252">
    <property type="term" value="P:peptidoglycan biosynthetic process"/>
    <property type="evidence" value="ECO:0007669"/>
    <property type="project" value="UniProtKB-UniRule"/>
</dbReference>
<dbReference type="InterPro" id="IPR016167">
    <property type="entry name" value="FAD-bd_PCMH_sub1"/>
</dbReference>
<comment type="subcellular location">
    <subcellularLocation>
        <location evidence="3 20">Cytoplasm</location>
    </subcellularLocation>
</comment>
<evidence type="ECO:0000256" key="14">
    <source>
        <dbReference type="ARBA" id="ARBA00022984"/>
    </source>
</evidence>
<dbReference type="Gene3D" id="3.30.465.10">
    <property type="match status" value="1"/>
</dbReference>
<dbReference type="EC" id="1.3.1.98" evidence="6 20"/>
<dbReference type="OrthoDB" id="9804753at2"/>
<dbReference type="InterPro" id="IPR011601">
    <property type="entry name" value="MurB_C"/>
</dbReference>
<dbReference type="SUPFAM" id="SSF56194">
    <property type="entry name" value="Uridine diphospho-N-Acetylenolpyruvylglucosamine reductase, MurB, C-terminal domain"/>
    <property type="match status" value="1"/>
</dbReference>
<dbReference type="InterPro" id="IPR016169">
    <property type="entry name" value="FAD-bd_PCMH_sub2"/>
</dbReference>
<dbReference type="Proteomes" id="UP000256774">
    <property type="component" value="Unassembled WGS sequence"/>
</dbReference>
<dbReference type="GO" id="GO:0071949">
    <property type="term" value="F:FAD binding"/>
    <property type="evidence" value="ECO:0007669"/>
    <property type="project" value="InterPro"/>
</dbReference>
<dbReference type="UniPathway" id="UPA00219"/>
<dbReference type="HAMAP" id="MF_00037">
    <property type="entry name" value="MurB"/>
    <property type="match status" value="1"/>
</dbReference>
<evidence type="ECO:0000256" key="20">
    <source>
        <dbReference type="HAMAP-Rule" id="MF_00037"/>
    </source>
</evidence>
<name>A0A3E0H600_9GAMM</name>
<keyword evidence="16 20" id="KW-0131">Cell cycle</keyword>
<dbReference type="EMBL" id="QUNR01000002">
    <property type="protein sequence ID" value="REH38909.1"/>
    <property type="molecule type" value="Genomic_DNA"/>
</dbReference>
<comment type="caution">
    <text evidence="22">The sequence shown here is derived from an EMBL/GenBank/DDBJ whole genome shotgun (WGS) entry which is preliminary data.</text>
</comment>
<comment type="similarity">
    <text evidence="5 20">Belongs to the MurB family.</text>
</comment>
<evidence type="ECO:0000313" key="22">
    <source>
        <dbReference type="EMBL" id="REH38909.1"/>
    </source>
</evidence>
<accession>A0A3E0H600</accession>
<evidence type="ECO:0000256" key="2">
    <source>
        <dbReference type="ARBA" id="ARBA00003921"/>
    </source>
</evidence>
<gene>
    <name evidence="20" type="primary">murB</name>
    <name evidence="22" type="ORF">DFR26_1077</name>
</gene>
<evidence type="ECO:0000256" key="9">
    <source>
        <dbReference type="ARBA" id="ARBA00022618"/>
    </source>
</evidence>
<evidence type="ECO:0000256" key="1">
    <source>
        <dbReference type="ARBA" id="ARBA00001974"/>
    </source>
</evidence>
<dbReference type="NCBIfam" id="NF010478">
    <property type="entry name" value="PRK13903.1"/>
    <property type="match status" value="1"/>
</dbReference>
<dbReference type="Pfam" id="PF01565">
    <property type="entry name" value="FAD_binding_4"/>
    <property type="match status" value="1"/>
</dbReference>
<keyword evidence="10 20" id="KW-0285">Flavoprotein</keyword>
<evidence type="ECO:0000256" key="6">
    <source>
        <dbReference type="ARBA" id="ARBA00012518"/>
    </source>
</evidence>
<keyword evidence="8 20" id="KW-0963">Cytoplasm</keyword>
<evidence type="ECO:0000256" key="4">
    <source>
        <dbReference type="ARBA" id="ARBA00004752"/>
    </source>
</evidence>
<dbReference type="SUPFAM" id="SSF56176">
    <property type="entry name" value="FAD-binding/transporter-associated domain-like"/>
    <property type="match status" value="1"/>
</dbReference>
<evidence type="ECO:0000256" key="3">
    <source>
        <dbReference type="ARBA" id="ARBA00004496"/>
    </source>
</evidence>
<feature type="active site" evidence="20">
    <location>
        <position position="169"/>
    </location>
</feature>
<dbReference type="GO" id="GO:0008762">
    <property type="term" value="F:UDP-N-acetylmuramate dehydrogenase activity"/>
    <property type="evidence" value="ECO:0007669"/>
    <property type="project" value="UniProtKB-UniRule"/>
</dbReference>
<evidence type="ECO:0000256" key="5">
    <source>
        <dbReference type="ARBA" id="ARBA00010485"/>
    </source>
</evidence>
<evidence type="ECO:0000256" key="12">
    <source>
        <dbReference type="ARBA" id="ARBA00022857"/>
    </source>
</evidence>
<reference evidence="22 23" key="1">
    <citation type="submission" date="2018-08" db="EMBL/GenBank/DDBJ databases">
        <title>Genomic Encyclopedia of Type Strains, Phase IV (KMG-IV): sequencing the most valuable type-strain genomes for metagenomic binning, comparative biology and taxonomic classification.</title>
        <authorList>
            <person name="Goeker M."/>
        </authorList>
    </citation>
    <scope>NUCLEOTIDE SEQUENCE [LARGE SCALE GENOMIC DNA]</scope>
    <source>
        <strain evidence="22 23">DSM 26022</strain>
    </source>
</reference>
<evidence type="ECO:0000256" key="16">
    <source>
        <dbReference type="ARBA" id="ARBA00023306"/>
    </source>
</evidence>
<dbReference type="InterPro" id="IPR036635">
    <property type="entry name" value="MurB_C_sf"/>
</dbReference>
<feature type="domain" description="FAD-binding PCMH-type" evidence="21">
    <location>
        <begin position="20"/>
        <end position="193"/>
    </location>
</feature>
<proteinExistence type="inferred from homology"/>
<feature type="active site" evidence="20">
    <location>
        <position position="342"/>
    </location>
</feature>
<comment type="function">
    <text evidence="2 20">Cell wall formation.</text>
</comment>
<keyword evidence="14 20" id="KW-0573">Peptidoglycan synthesis</keyword>
<evidence type="ECO:0000259" key="21">
    <source>
        <dbReference type="PROSITE" id="PS51387"/>
    </source>
</evidence>
<dbReference type="InterPro" id="IPR016166">
    <property type="entry name" value="FAD-bd_PCMH"/>
</dbReference>
<evidence type="ECO:0000256" key="11">
    <source>
        <dbReference type="ARBA" id="ARBA00022827"/>
    </source>
</evidence>
<evidence type="ECO:0000256" key="15">
    <source>
        <dbReference type="ARBA" id="ARBA00023002"/>
    </source>
</evidence>
<organism evidence="22 23">
    <name type="scientific">Paraperlucidibaca baekdonensis</name>
    <dbReference type="NCBI Taxonomy" id="748120"/>
    <lineage>
        <taxon>Bacteria</taxon>
        <taxon>Pseudomonadati</taxon>
        <taxon>Pseudomonadota</taxon>
        <taxon>Gammaproteobacteria</taxon>
        <taxon>Moraxellales</taxon>
        <taxon>Moraxellaceae</taxon>
        <taxon>Paraperlucidibaca</taxon>
    </lineage>
</organism>
<protein>
    <recommendedName>
        <fullName evidence="7 20">UDP-N-acetylenolpyruvoylglucosamine reductase</fullName>
        <ecNumber evidence="6 20">1.3.1.98</ecNumber>
    </recommendedName>
    <alternativeName>
        <fullName evidence="18 20">UDP-N-acetylmuramate dehydrogenase</fullName>
    </alternativeName>
</protein>
<keyword evidence="17 20" id="KW-0961">Cell wall biogenesis/degradation</keyword>
<keyword evidence="12 20" id="KW-0521">NADP</keyword>
<dbReference type="GO" id="GO:0005829">
    <property type="term" value="C:cytosol"/>
    <property type="evidence" value="ECO:0007669"/>
    <property type="project" value="TreeGrafter"/>
</dbReference>
<feature type="active site" description="Proton donor" evidence="20">
    <location>
        <position position="243"/>
    </location>
</feature>
<evidence type="ECO:0000256" key="19">
    <source>
        <dbReference type="ARBA" id="ARBA00048914"/>
    </source>
</evidence>
<dbReference type="PANTHER" id="PTHR21071:SF4">
    <property type="entry name" value="UDP-N-ACETYLENOLPYRUVOYLGLUCOSAMINE REDUCTASE"/>
    <property type="match status" value="1"/>
</dbReference>
<comment type="catalytic activity">
    <reaction evidence="19 20">
        <text>UDP-N-acetyl-alpha-D-muramate + NADP(+) = UDP-N-acetyl-3-O-(1-carboxyvinyl)-alpha-D-glucosamine + NADPH + H(+)</text>
        <dbReference type="Rhea" id="RHEA:12248"/>
        <dbReference type="ChEBI" id="CHEBI:15378"/>
        <dbReference type="ChEBI" id="CHEBI:57783"/>
        <dbReference type="ChEBI" id="CHEBI:58349"/>
        <dbReference type="ChEBI" id="CHEBI:68483"/>
        <dbReference type="ChEBI" id="CHEBI:70757"/>
        <dbReference type="EC" id="1.3.1.98"/>
    </reaction>
</comment>
<dbReference type="NCBIfam" id="NF000755">
    <property type="entry name" value="PRK00046.1"/>
    <property type="match status" value="1"/>
</dbReference>
<evidence type="ECO:0000256" key="13">
    <source>
        <dbReference type="ARBA" id="ARBA00022960"/>
    </source>
</evidence>
<keyword evidence="13 20" id="KW-0133">Cell shape</keyword>
<comment type="cofactor">
    <cofactor evidence="1 20">
        <name>FAD</name>
        <dbReference type="ChEBI" id="CHEBI:57692"/>
    </cofactor>
</comment>
<keyword evidence="11 20" id="KW-0274">FAD</keyword>
<keyword evidence="15 20" id="KW-0560">Oxidoreductase</keyword>
<dbReference type="NCBIfam" id="TIGR00179">
    <property type="entry name" value="murB"/>
    <property type="match status" value="1"/>
</dbReference>
<dbReference type="InterPro" id="IPR003170">
    <property type="entry name" value="MurB"/>
</dbReference>
<evidence type="ECO:0000256" key="8">
    <source>
        <dbReference type="ARBA" id="ARBA00022490"/>
    </source>
</evidence>
<dbReference type="GO" id="GO:0008360">
    <property type="term" value="P:regulation of cell shape"/>
    <property type="evidence" value="ECO:0007669"/>
    <property type="project" value="UniProtKB-KW"/>
</dbReference>
<sequence length="349" mass="36684">MNPQHLRQHVQLQPYNTLGLMAVAEYFYALTNADDLPGLLAMAKTQGWPVQLLGGGSNIVFAGDVPGLTIQMNLRGIRECSADYAGDTVIIEAAAGEPWHAFTQTALANGWCGLENLSLIPGSVGAAPVQNIGAYGVEIADVMHSLRAYDREQGVFVELAASDCGFAYRDSLFKSAQPGRYVIVAVRFALSATRPLVLGYGDIASALSAAGVSSPTAHDVARAVIAIRQSKLPDPALLGNAGSFFKNPLLPAAQVAALQSDFPGLVAYAAQPQAPGLQKVAAGWLIEQAGWKGYRRGAVAVHERQALVLVHHGGGHGAELLALADDIVASVKARYGVQLEQEPVLMGQA</sequence>
<dbReference type="Pfam" id="PF02873">
    <property type="entry name" value="MurB_C"/>
    <property type="match status" value="1"/>
</dbReference>
<dbReference type="InterPro" id="IPR006094">
    <property type="entry name" value="Oxid_FAD_bind_N"/>
</dbReference>
<evidence type="ECO:0000256" key="10">
    <source>
        <dbReference type="ARBA" id="ARBA00022630"/>
    </source>
</evidence>
<keyword evidence="9 20" id="KW-0132">Cell division</keyword>
<dbReference type="PROSITE" id="PS51387">
    <property type="entry name" value="FAD_PCMH"/>
    <property type="match status" value="1"/>
</dbReference>